<dbReference type="Gene3D" id="3.90.320.10">
    <property type="match status" value="1"/>
</dbReference>
<accession>A0A6J8AST8</accession>
<evidence type="ECO:0000313" key="1">
    <source>
        <dbReference type="EMBL" id="CAC5373179.1"/>
    </source>
</evidence>
<name>A0A6J8AST8_MYTCO</name>
<dbReference type="EMBL" id="CACVKT020001887">
    <property type="protein sequence ID" value="CAC5373179.1"/>
    <property type="molecule type" value="Genomic_DNA"/>
</dbReference>
<reference evidence="1 2" key="1">
    <citation type="submission" date="2020-06" db="EMBL/GenBank/DDBJ databases">
        <authorList>
            <person name="Li R."/>
            <person name="Bekaert M."/>
        </authorList>
    </citation>
    <scope>NUCLEOTIDE SEQUENCE [LARGE SCALE GENOMIC DNA]</scope>
    <source>
        <strain evidence="2">wild</strain>
    </source>
</reference>
<keyword evidence="2" id="KW-1185">Reference proteome</keyword>
<evidence type="ECO:0000313" key="2">
    <source>
        <dbReference type="Proteomes" id="UP000507470"/>
    </source>
</evidence>
<dbReference type="InterPro" id="IPR011604">
    <property type="entry name" value="PDDEXK-like_dom_sf"/>
</dbReference>
<dbReference type="OrthoDB" id="10439022at2759"/>
<gene>
    <name evidence="1" type="ORF">MCOR_11021</name>
</gene>
<organism evidence="1 2">
    <name type="scientific">Mytilus coruscus</name>
    <name type="common">Sea mussel</name>
    <dbReference type="NCBI Taxonomy" id="42192"/>
    <lineage>
        <taxon>Eukaryota</taxon>
        <taxon>Metazoa</taxon>
        <taxon>Spiralia</taxon>
        <taxon>Lophotrochozoa</taxon>
        <taxon>Mollusca</taxon>
        <taxon>Bivalvia</taxon>
        <taxon>Autobranchia</taxon>
        <taxon>Pteriomorphia</taxon>
        <taxon>Mytilida</taxon>
        <taxon>Mytiloidea</taxon>
        <taxon>Mytilidae</taxon>
        <taxon>Mytilinae</taxon>
        <taxon>Mytilus</taxon>
    </lineage>
</organism>
<proteinExistence type="predicted"/>
<dbReference type="Proteomes" id="UP000507470">
    <property type="component" value="Unassembled WGS sequence"/>
</dbReference>
<protein>
    <submittedName>
        <fullName evidence="1">Uncharacterized protein</fullName>
    </submittedName>
</protein>
<sequence>MVSPDGSIGRQDLGTTYEGPTLILTCEFKCPFPNESTVLVHYDIPLRYIPQILGEMSSTHTYHIIYLSWSAESSTVFRAKFDGDLWEMMMNEAIDLYGQNIPKRPTRVSENAEEIKQRMITYRKTCVEFLCEIPSIKCTSNGISQTTTETPYVFPLHVHRENEETESNIEIVLTESVYNIKDLTKFVGEKQANHSETGDSSDNIEEATDDGKVDAFSSLPDDALDIFNDNDSFSTALITDIMGTSEITEGASITQEEQQPVTVESGTLHLIYNEQEIEVSNEIYQKIWSPKIKYPEKMERQVFN</sequence>
<dbReference type="AlphaFoldDB" id="A0A6J8AST8"/>